<dbReference type="RefSeq" id="WP_028781127.1">
    <property type="nucleotide sequence ID" value="NZ_AP024610.1"/>
</dbReference>
<comment type="catalytic activity">
    <reaction evidence="15 16">
        <text>[GlcNAc-(1-&gt;4)-Mur2Ac(oyl-L-Ala-gamma-D-Glu-L-Lys-D-Ala-D-Ala)](n)-di-trans,octa-cis-undecaprenyl diphosphate + beta-D-GlcNAc-(1-&gt;4)-Mur2Ac(oyl-L-Ala-gamma-D-Glu-L-Lys-D-Ala-D-Ala)-di-trans,octa-cis-undecaprenyl diphosphate = [GlcNAc-(1-&gt;4)-Mur2Ac(oyl-L-Ala-gamma-D-Glu-L-Lys-D-Ala-D-Ala)](n+1)-di-trans,octa-cis-undecaprenyl diphosphate + di-trans,octa-cis-undecaprenyl diphosphate + H(+)</text>
        <dbReference type="Rhea" id="RHEA:23708"/>
        <dbReference type="Rhea" id="RHEA-COMP:9602"/>
        <dbReference type="Rhea" id="RHEA-COMP:9603"/>
        <dbReference type="ChEBI" id="CHEBI:15378"/>
        <dbReference type="ChEBI" id="CHEBI:58405"/>
        <dbReference type="ChEBI" id="CHEBI:60033"/>
        <dbReference type="ChEBI" id="CHEBI:78435"/>
        <dbReference type="EC" id="2.4.99.28"/>
    </reaction>
</comment>
<dbReference type="GO" id="GO:0008360">
    <property type="term" value="P:regulation of cell shape"/>
    <property type="evidence" value="ECO:0007669"/>
    <property type="project" value="UniProtKB-KW"/>
</dbReference>
<comment type="pathway">
    <text evidence="2 16">Cell wall biogenesis; peptidoglycan biosynthesis.</text>
</comment>
<feature type="transmembrane region" description="Helical" evidence="16">
    <location>
        <begin position="366"/>
        <end position="385"/>
    </location>
</feature>
<evidence type="ECO:0000313" key="17">
    <source>
        <dbReference type="EMBL" id="QQO82166.1"/>
    </source>
</evidence>
<evidence type="ECO:0000256" key="3">
    <source>
        <dbReference type="ARBA" id="ARBA00022475"/>
    </source>
</evidence>
<feature type="transmembrane region" description="Helical" evidence="16">
    <location>
        <begin position="38"/>
        <end position="56"/>
    </location>
</feature>
<keyword evidence="5 16" id="KW-0328">Glycosyltransferase</keyword>
<dbReference type="GO" id="GO:0005886">
    <property type="term" value="C:plasma membrane"/>
    <property type="evidence" value="ECO:0007669"/>
    <property type="project" value="UniProtKB-SubCell"/>
</dbReference>
<dbReference type="NCBIfam" id="NF008042">
    <property type="entry name" value="PRK10774.1"/>
    <property type="match status" value="1"/>
</dbReference>
<dbReference type="GeneID" id="93807458"/>
<evidence type="ECO:0000256" key="6">
    <source>
        <dbReference type="ARBA" id="ARBA00022679"/>
    </source>
</evidence>
<evidence type="ECO:0000256" key="16">
    <source>
        <dbReference type="HAMAP-Rule" id="MF_00913"/>
    </source>
</evidence>
<feature type="transmembrane region" description="Helical" evidence="16">
    <location>
        <begin position="167"/>
        <end position="184"/>
    </location>
</feature>
<evidence type="ECO:0000256" key="2">
    <source>
        <dbReference type="ARBA" id="ARBA00004752"/>
    </source>
</evidence>
<evidence type="ECO:0000256" key="10">
    <source>
        <dbReference type="ARBA" id="ARBA00022989"/>
    </source>
</evidence>
<evidence type="ECO:0000256" key="1">
    <source>
        <dbReference type="ARBA" id="ARBA00004651"/>
    </source>
</evidence>
<dbReference type="PROSITE" id="PS00428">
    <property type="entry name" value="FTSW_RODA_SPOVE"/>
    <property type="match status" value="1"/>
</dbReference>
<dbReference type="EC" id="2.4.99.28" evidence="16"/>
<dbReference type="GO" id="GO:0043093">
    <property type="term" value="P:FtsZ-dependent cytokinesis"/>
    <property type="evidence" value="ECO:0007669"/>
    <property type="project" value="UniProtKB-UniRule"/>
</dbReference>
<comment type="subcellular location">
    <subcellularLocation>
        <location evidence="16">Cell inner membrane</location>
        <topology evidence="16">Multi-pass membrane protein</topology>
    </subcellularLocation>
    <subcellularLocation>
        <location evidence="1">Cell membrane</location>
        <topology evidence="1">Multi-pass membrane protein</topology>
    </subcellularLocation>
    <text evidence="16">Localizes to the division septum.</text>
</comment>
<comment type="function">
    <text evidence="16">Peptidoglycan polymerase that is essential for cell division.</text>
</comment>
<protein>
    <recommendedName>
        <fullName evidence="16">Probable peptidoglycan glycosyltransferase FtsW</fullName>
        <shortName evidence="16">PGT</shortName>
        <ecNumber evidence="16">2.4.99.28</ecNumber>
    </recommendedName>
    <alternativeName>
        <fullName evidence="16">Cell division protein FtsW</fullName>
    </alternativeName>
    <alternativeName>
        <fullName evidence="16">Cell wall polymerase</fullName>
    </alternativeName>
    <alternativeName>
        <fullName evidence="16">Peptidoglycan polymerase</fullName>
        <shortName evidence="16">PG polymerase</shortName>
    </alternativeName>
</protein>
<feature type="transmembrane region" description="Helical" evidence="16">
    <location>
        <begin position="190"/>
        <end position="207"/>
    </location>
</feature>
<dbReference type="UniPathway" id="UPA00219"/>
<dbReference type="GO" id="GO:0008955">
    <property type="term" value="F:peptidoglycan glycosyltransferase activity"/>
    <property type="evidence" value="ECO:0007669"/>
    <property type="project" value="UniProtKB-UniRule"/>
</dbReference>
<gene>
    <name evidence="16 17" type="primary">ftsW</name>
    <name evidence="17" type="ORF">D7032_02180</name>
</gene>
<evidence type="ECO:0000256" key="12">
    <source>
        <dbReference type="ARBA" id="ARBA00023306"/>
    </source>
</evidence>
<keyword evidence="4 16" id="KW-0132">Cell division</keyword>
<reference evidence="17" key="1">
    <citation type="submission" date="2018-09" db="EMBL/GenBank/DDBJ databases">
        <title>Genome sequencing and analysis.</title>
        <authorList>
            <person name="Huang Y.-T."/>
        </authorList>
    </citation>
    <scope>NUCLEOTIDE SEQUENCE</scope>
    <source>
        <strain evidence="17">HIDE</strain>
    </source>
</reference>
<evidence type="ECO:0000256" key="4">
    <source>
        <dbReference type="ARBA" id="ARBA00022618"/>
    </source>
</evidence>
<keyword evidence="9 16" id="KW-0573">Peptidoglycan synthesis</keyword>
<evidence type="ECO:0000256" key="14">
    <source>
        <dbReference type="ARBA" id="ARBA00038053"/>
    </source>
</evidence>
<dbReference type="GO" id="GO:0032153">
    <property type="term" value="C:cell division site"/>
    <property type="evidence" value="ECO:0007669"/>
    <property type="project" value="UniProtKB-UniRule"/>
</dbReference>
<evidence type="ECO:0000256" key="15">
    <source>
        <dbReference type="ARBA" id="ARBA00049902"/>
    </source>
</evidence>
<dbReference type="NCBIfam" id="TIGR02614">
    <property type="entry name" value="ftsW"/>
    <property type="match status" value="1"/>
</dbReference>
<evidence type="ECO:0000256" key="9">
    <source>
        <dbReference type="ARBA" id="ARBA00022984"/>
    </source>
</evidence>
<accession>A0A7T8E9C5</accession>
<dbReference type="InterPro" id="IPR013437">
    <property type="entry name" value="FtsW"/>
</dbReference>
<evidence type="ECO:0000256" key="7">
    <source>
        <dbReference type="ARBA" id="ARBA00022692"/>
    </source>
</evidence>
<dbReference type="InterPro" id="IPR001182">
    <property type="entry name" value="FtsW/RodA"/>
</dbReference>
<feature type="transmembrane region" description="Helical" evidence="16">
    <location>
        <begin position="76"/>
        <end position="92"/>
    </location>
</feature>
<feature type="transmembrane region" description="Helical" evidence="16">
    <location>
        <begin position="288"/>
        <end position="312"/>
    </location>
</feature>
<keyword evidence="6 16" id="KW-0808">Transferase</keyword>
<dbReference type="HAMAP" id="MF_00913">
    <property type="entry name" value="PGT_FtsW_proteobact"/>
    <property type="match status" value="1"/>
</dbReference>
<proteinExistence type="inferred from homology"/>
<dbReference type="PANTHER" id="PTHR30474:SF2">
    <property type="entry name" value="PEPTIDOGLYCAN GLYCOSYLTRANSFERASE FTSW-RELATED"/>
    <property type="match status" value="1"/>
</dbReference>
<dbReference type="Pfam" id="PF01098">
    <property type="entry name" value="FTSW_RODA_SPOVE"/>
    <property type="match status" value="1"/>
</dbReference>
<dbReference type="GO" id="GO:0071555">
    <property type="term" value="P:cell wall organization"/>
    <property type="evidence" value="ECO:0007669"/>
    <property type="project" value="UniProtKB-KW"/>
</dbReference>
<keyword evidence="12 16" id="KW-0131">Cell cycle</keyword>
<organism evidence="17">
    <name type="scientific">Shewanella algae</name>
    <dbReference type="NCBI Taxonomy" id="38313"/>
    <lineage>
        <taxon>Bacteria</taxon>
        <taxon>Pseudomonadati</taxon>
        <taxon>Pseudomonadota</taxon>
        <taxon>Gammaproteobacteria</taxon>
        <taxon>Alteromonadales</taxon>
        <taxon>Shewanellaceae</taxon>
        <taxon>Shewanella</taxon>
    </lineage>
</organism>
<evidence type="ECO:0000256" key="13">
    <source>
        <dbReference type="ARBA" id="ARBA00023316"/>
    </source>
</evidence>
<evidence type="ECO:0000256" key="11">
    <source>
        <dbReference type="ARBA" id="ARBA00023136"/>
    </source>
</evidence>
<dbReference type="PANTHER" id="PTHR30474">
    <property type="entry name" value="CELL CYCLE PROTEIN"/>
    <property type="match status" value="1"/>
</dbReference>
<comment type="similarity">
    <text evidence="14 16">Belongs to the SEDS family. FtsW subfamily.</text>
</comment>
<evidence type="ECO:0000256" key="8">
    <source>
        <dbReference type="ARBA" id="ARBA00022960"/>
    </source>
</evidence>
<keyword evidence="10 16" id="KW-1133">Transmembrane helix</keyword>
<name>A0A7T8E9C5_9GAMM</name>
<feature type="transmembrane region" description="Helical" evidence="16">
    <location>
        <begin position="134"/>
        <end position="155"/>
    </location>
</feature>
<keyword evidence="11 16" id="KW-0472">Membrane</keyword>
<feature type="transmembrane region" description="Helical" evidence="16">
    <location>
        <begin position="212"/>
        <end position="229"/>
    </location>
</feature>
<keyword evidence="3 16" id="KW-1003">Cell membrane</keyword>
<dbReference type="InterPro" id="IPR018365">
    <property type="entry name" value="Cell_cycle_FtsW-rel_CS"/>
</dbReference>
<evidence type="ECO:0000256" key="5">
    <source>
        <dbReference type="ARBA" id="ARBA00022676"/>
    </source>
</evidence>
<sequence length="405" mass="44960">MSSDERQLSLFGTSLKWRWPDWFGEKQSQGMQLYDRRLLLAVLSLIAFGFVMVMSASMPEAQSLTGNPFHFVTRHLFYLVGCVVIAAVVLQVEMQRWQQLSPLMLLLVGVMLVAVLAVGTTVNGATRWLSLGPVRIQVAEIAKFAFAVYMAGYLVRRHQEVRENAKGFYKPIAVFAVYAFLILMQPDLGTVVVLFVGTVGLLFLAGARLLDFFALILTGVMAFVALVLLEPYRMRRVTSFLDPWQDPFGSGYQLTQSLMAYGRGDWFGQGLGNSIQKLEYLPEAHTDFIFAVIGEELGFIGIIAVLAVLLFVALRAIRLGSQCLAMDRAFEGYLAYAIGIWICFQTVVNVGASIGILPTKGLTLPFISYGGSSLWVMTAAVMMLIRIDHERRLSLIQAVQGRLKS</sequence>
<keyword evidence="13 16" id="KW-0961">Cell wall biogenesis/degradation</keyword>
<keyword evidence="16" id="KW-0997">Cell inner membrane</keyword>
<feature type="transmembrane region" description="Helical" evidence="16">
    <location>
        <begin position="104"/>
        <end position="122"/>
    </location>
</feature>
<keyword evidence="8 16" id="KW-0133">Cell shape</keyword>
<dbReference type="GO" id="GO:0009252">
    <property type="term" value="P:peptidoglycan biosynthetic process"/>
    <property type="evidence" value="ECO:0007669"/>
    <property type="project" value="UniProtKB-UniRule"/>
</dbReference>
<dbReference type="GO" id="GO:0015648">
    <property type="term" value="F:lipid-linked peptidoglycan transporter activity"/>
    <property type="evidence" value="ECO:0007669"/>
    <property type="project" value="TreeGrafter"/>
</dbReference>
<feature type="transmembrane region" description="Helical" evidence="16">
    <location>
        <begin position="333"/>
        <end position="354"/>
    </location>
</feature>
<keyword evidence="7 16" id="KW-0812">Transmembrane</keyword>
<dbReference type="EMBL" id="CP032664">
    <property type="protein sequence ID" value="QQO82166.1"/>
    <property type="molecule type" value="Genomic_DNA"/>
</dbReference>
<dbReference type="AlphaFoldDB" id="A0A7T8E9C5"/>